<feature type="domain" description="RmlD-like substrate binding" evidence="1">
    <location>
        <begin position="11"/>
        <end position="294"/>
    </location>
</feature>
<dbReference type="CDD" id="cd05254">
    <property type="entry name" value="dTDP_HR_like_SDR_e"/>
    <property type="match status" value="1"/>
</dbReference>
<dbReference type="InterPro" id="IPR029903">
    <property type="entry name" value="RmlD-like-bd"/>
</dbReference>
<evidence type="ECO:0000313" key="2">
    <source>
        <dbReference type="EMBL" id="KAA8905837.1"/>
    </source>
</evidence>
<comment type="caution">
    <text evidence="2">The sequence shown here is derived from an EMBL/GenBank/DDBJ whole genome shotgun (WGS) entry which is preliminary data.</text>
</comment>
<dbReference type="EMBL" id="VXIS01000095">
    <property type="protein sequence ID" value="KAA8905837.1"/>
    <property type="molecule type" value="Genomic_DNA"/>
</dbReference>
<gene>
    <name evidence="2" type="ORF">FN846DRAFT_907258</name>
</gene>
<dbReference type="GO" id="GO:0048270">
    <property type="term" value="F:methionine adenosyltransferase regulator activity"/>
    <property type="evidence" value="ECO:0007669"/>
    <property type="project" value="TreeGrafter"/>
</dbReference>
<sequence>MPSQVEAKRTALITGATGQLGRQCMRVFSDPVANWNVVGTGYSRANPPAILKVDLGNEKEVVELLEDVKPDVVVHCAAERFPDRCSADPDGAKRLNVSATTTLARECAARNILLIYISTDYVFPGRPGEAPYEASSATSPPNFYGETKLAGEEAVLGGGGKAVVVLRVPVLYGEVEQNKESAVNVLLDNVVSGKKGEMDHWSVRYPTNTADVARVIKDIAERYLDAKEGEELPKILQFTSEERMTKYEICKTLAEIAGLPCDHVIPNAENDPNAAVQRPYDCHLSTKELKNLGIDVSTVPFKDWWQRHMRAYKK</sequence>
<dbReference type="AlphaFoldDB" id="A0A5J5EWT9"/>
<dbReference type="InterPro" id="IPR005913">
    <property type="entry name" value="dTDP_dehydrorham_reduct"/>
</dbReference>
<dbReference type="PANTHER" id="PTHR10491:SF4">
    <property type="entry name" value="METHIONINE ADENOSYLTRANSFERASE 2 SUBUNIT BETA"/>
    <property type="match status" value="1"/>
</dbReference>
<dbReference type="InParanoid" id="A0A5J5EWT9"/>
<dbReference type="Proteomes" id="UP000326924">
    <property type="component" value="Unassembled WGS sequence"/>
</dbReference>
<dbReference type="GO" id="GO:0006556">
    <property type="term" value="P:S-adenosylmethionine biosynthetic process"/>
    <property type="evidence" value="ECO:0007669"/>
    <property type="project" value="UniProtKB-UniPathway"/>
</dbReference>
<organism evidence="2 3">
    <name type="scientific">Sphaerosporella brunnea</name>
    <dbReference type="NCBI Taxonomy" id="1250544"/>
    <lineage>
        <taxon>Eukaryota</taxon>
        <taxon>Fungi</taxon>
        <taxon>Dikarya</taxon>
        <taxon>Ascomycota</taxon>
        <taxon>Pezizomycotina</taxon>
        <taxon>Pezizomycetes</taxon>
        <taxon>Pezizales</taxon>
        <taxon>Pyronemataceae</taxon>
        <taxon>Sphaerosporella</taxon>
    </lineage>
</organism>
<protein>
    <recommendedName>
        <fullName evidence="1">RmlD-like substrate binding domain-containing protein</fullName>
    </recommendedName>
</protein>
<dbReference type="FunFam" id="3.40.50.720:FF:000357">
    <property type="entry name" value="Methionine adenosyltransferase 2 subunit beta"/>
    <property type="match status" value="1"/>
</dbReference>
<dbReference type="PANTHER" id="PTHR10491">
    <property type="entry name" value="DTDP-4-DEHYDRORHAMNOSE REDUCTASE"/>
    <property type="match status" value="1"/>
</dbReference>
<dbReference type="GO" id="GO:0048269">
    <property type="term" value="C:methionine adenosyltransferase complex"/>
    <property type="evidence" value="ECO:0007669"/>
    <property type="project" value="TreeGrafter"/>
</dbReference>
<reference evidence="2 3" key="1">
    <citation type="submission" date="2019-09" db="EMBL/GenBank/DDBJ databases">
        <title>Draft genome of the ectomycorrhizal ascomycete Sphaerosporella brunnea.</title>
        <authorList>
            <consortium name="DOE Joint Genome Institute"/>
            <person name="Benucci G.M."/>
            <person name="Marozzi G."/>
            <person name="Antonielli L."/>
            <person name="Sanchez S."/>
            <person name="Marco P."/>
            <person name="Wang X."/>
            <person name="Falini L.B."/>
            <person name="Barry K."/>
            <person name="Haridas S."/>
            <person name="Lipzen A."/>
            <person name="Labutti K."/>
            <person name="Grigoriev I.V."/>
            <person name="Murat C."/>
            <person name="Martin F."/>
            <person name="Albertini E."/>
            <person name="Donnini D."/>
            <person name="Bonito G."/>
        </authorList>
    </citation>
    <scope>NUCLEOTIDE SEQUENCE [LARGE SCALE GENOMIC DNA]</scope>
    <source>
        <strain evidence="2 3">Sb_GMNB300</strain>
    </source>
</reference>
<name>A0A5J5EWT9_9PEZI</name>
<dbReference type="SUPFAM" id="SSF51735">
    <property type="entry name" value="NAD(P)-binding Rossmann-fold domains"/>
    <property type="match status" value="1"/>
</dbReference>
<dbReference type="OrthoDB" id="6235964at2759"/>
<dbReference type="UniPathway" id="UPA00315">
    <property type="reaction ID" value="UER00080"/>
</dbReference>
<evidence type="ECO:0000313" key="3">
    <source>
        <dbReference type="Proteomes" id="UP000326924"/>
    </source>
</evidence>
<keyword evidence="3" id="KW-1185">Reference proteome</keyword>
<accession>A0A5J5EWT9</accession>
<dbReference type="Pfam" id="PF04321">
    <property type="entry name" value="RmlD_sub_bind"/>
    <property type="match status" value="1"/>
</dbReference>
<evidence type="ECO:0000259" key="1">
    <source>
        <dbReference type="Pfam" id="PF04321"/>
    </source>
</evidence>
<dbReference type="Gene3D" id="3.40.50.720">
    <property type="entry name" value="NAD(P)-binding Rossmann-like Domain"/>
    <property type="match status" value="1"/>
</dbReference>
<dbReference type="InterPro" id="IPR036291">
    <property type="entry name" value="NAD(P)-bd_dom_sf"/>
</dbReference>
<proteinExistence type="predicted"/>